<evidence type="ECO:0000256" key="1">
    <source>
        <dbReference type="SAM" id="MobiDB-lite"/>
    </source>
</evidence>
<feature type="compositionally biased region" description="Acidic residues" evidence="1">
    <location>
        <begin position="163"/>
        <end position="181"/>
    </location>
</feature>
<feature type="region of interest" description="Disordered" evidence="1">
    <location>
        <begin position="30"/>
        <end position="52"/>
    </location>
</feature>
<dbReference type="AlphaFoldDB" id="A0A7G9GNQ0"/>
<organism evidence="2 3">
    <name type="scientific">[Eubacterium] hominis</name>
    <dbReference type="NCBI Taxonomy" id="2764325"/>
    <lineage>
        <taxon>Bacteria</taxon>
        <taxon>Bacillati</taxon>
        <taxon>Bacillota</taxon>
        <taxon>Erysipelotrichia</taxon>
        <taxon>Erysipelotrichales</taxon>
        <taxon>Erysipelotrichaceae</taxon>
        <taxon>Amedibacillus</taxon>
    </lineage>
</organism>
<accession>A0A7G9GNQ0</accession>
<dbReference type="Proteomes" id="UP000515856">
    <property type="component" value="Chromosome"/>
</dbReference>
<gene>
    <name evidence="2" type="ORF">H9Q80_00300</name>
</gene>
<evidence type="ECO:0000313" key="3">
    <source>
        <dbReference type="Proteomes" id="UP000515856"/>
    </source>
</evidence>
<feature type="region of interest" description="Disordered" evidence="1">
    <location>
        <begin position="160"/>
        <end position="181"/>
    </location>
</feature>
<keyword evidence="3" id="KW-1185">Reference proteome</keyword>
<proteinExistence type="predicted"/>
<protein>
    <submittedName>
        <fullName evidence="2">Uncharacterized protein</fullName>
    </submittedName>
</protein>
<sequence length="239" mass="26419">MEIKVYVEAKELASAIDNLAKALGSNKGITFTDKAPAGQPANDPTSLNDSEMATMPKGDDPTKYTMFQDLAKLAQKLRDADEKAYNKVLHKYVGDDKKYSAIEPKDWAKATKDFKKALADLKKAVVEEEENEDVTIAKKGNATLEGEHLSKAEYLKKKKALEAEESDEEEEDDYEIDEVTDDEPRLTLSELRALAAKAKNAGVKVGAILSEIAGQTKLSLIEKGYYNDIEDRLRAGLED</sequence>
<dbReference type="EMBL" id="CP060636">
    <property type="protein sequence ID" value="QNM12432.1"/>
    <property type="molecule type" value="Genomic_DNA"/>
</dbReference>
<name>A0A7G9GNQ0_9FIRM</name>
<dbReference type="KEGG" id="ehn:H9Q80_00300"/>
<dbReference type="RefSeq" id="WP_118667147.1">
    <property type="nucleotide sequence ID" value="NZ_CP060636.1"/>
</dbReference>
<evidence type="ECO:0000313" key="2">
    <source>
        <dbReference type="EMBL" id="QNM12432.1"/>
    </source>
</evidence>
<feature type="compositionally biased region" description="Polar residues" evidence="1">
    <location>
        <begin position="42"/>
        <end position="51"/>
    </location>
</feature>
<reference evidence="2 3" key="1">
    <citation type="submission" date="2020-08" db="EMBL/GenBank/DDBJ databases">
        <authorList>
            <person name="Liu C."/>
            <person name="Sun Q."/>
        </authorList>
    </citation>
    <scope>NUCLEOTIDE SEQUENCE [LARGE SCALE GENOMIC DNA]</scope>
    <source>
        <strain evidence="2 3">NSJ-61</strain>
    </source>
</reference>